<evidence type="ECO:0000313" key="7">
    <source>
        <dbReference type="Proteomes" id="UP000639775"/>
    </source>
</evidence>
<evidence type="ECO:0008006" key="8">
    <source>
        <dbReference type="Google" id="ProtNLM"/>
    </source>
</evidence>
<evidence type="ECO:0000256" key="5">
    <source>
        <dbReference type="SAM" id="Phobius"/>
    </source>
</evidence>
<dbReference type="AlphaFoldDB" id="A0A967BD47"/>
<dbReference type="Proteomes" id="UP000639775">
    <property type="component" value="Unassembled WGS sequence"/>
</dbReference>
<evidence type="ECO:0000313" key="6">
    <source>
        <dbReference type="EMBL" id="NHQ73721.1"/>
    </source>
</evidence>
<keyword evidence="4 5" id="KW-0472">Membrane</keyword>
<gene>
    <name evidence="6" type="ORF">HAT86_04470</name>
</gene>
<evidence type="ECO:0000256" key="1">
    <source>
        <dbReference type="ARBA" id="ARBA00022475"/>
    </source>
</evidence>
<dbReference type="PANTHER" id="PTHR35529">
    <property type="entry name" value="MANGANESE EFFLUX PUMP MNTP-RELATED"/>
    <property type="match status" value="1"/>
</dbReference>
<dbReference type="InterPro" id="IPR003810">
    <property type="entry name" value="Mntp/YtaF"/>
</dbReference>
<keyword evidence="7" id="KW-1185">Reference proteome</keyword>
<reference evidence="6" key="1">
    <citation type="submission" date="2020-03" db="EMBL/GenBank/DDBJ databases">
        <title>Roseovarius gahaiensis sp. nov., isolated from Gahai Saline Lake, China.</title>
        <authorList>
            <person name="Sun X."/>
        </authorList>
    </citation>
    <scope>NUCLEOTIDE SEQUENCE</scope>
    <source>
        <strain evidence="6">GH877</strain>
    </source>
</reference>
<comment type="caution">
    <text evidence="6">The sequence shown here is derived from an EMBL/GenBank/DDBJ whole genome shotgun (WGS) entry which is preliminary data.</text>
</comment>
<organism evidence="6 7">
    <name type="scientific">Roseovarius gahaiensis</name>
    <dbReference type="NCBI Taxonomy" id="2716691"/>
    <lineage>
        <taxon>Bacteria</taxon>
        <taxon>Pseudomonadati</taxon>
        <taxon>Pseudomonadota</taxon>
        <taxon>Alphaproteobacteria</taxon>
        <taxon>Rhodobacterales</taxon>
        <taxon>Roseobacteraceae</taxon>
        <taxon>Roseovarius</taxon>
    </lineage>
</organism>
<protein>
    <recommendedName>
        <fullName evidence="8">Mn2+ efflux pump MntP</fullName>
    </recommendedName>
</protein>
<keyword evidence="2 5" id="KW-0812">Transmembrane</keyword>
<keyword evidence="1" id="KW-1003">Cell membrane</keyword>
<keyword evidence="3 5" id="KW-1133">Transmembrane helix</keyword>
<evidence type="ECO:0000256" key="2">
    <source>
        <dbReference type="ARBA" id="ARBA00022692"/>
    </source>
</evidence>
<evidence type="ECO:0000256" key="4">
    <source>
        <dbReference type="ARBA" id="ARBA00023136"/>
    </source>
</evidence>
<feature type="transmembrane region" description="Helical" evidence="5">
    <location>
        <begin position="100"/>
        <end position="121"/>
    </location>
</feature>
<feature type="transmembrane region" description="Helical" evidence="5">
    <location>
        <begin position="161"/>
        <end position="184"/>
    </location>
</feature>
<sequence>MTDLVLRLLLIGIAIAANNTAVALALGSVAQRQLWPRILVVFGAFEFTIPLIGAWLGQHAARLIADHANWLGPLVLMSLGGLTIVSAARSRSERRDLAHYLTGWTGLVVLSAGLSLDNLVVGFSMGLGGVPPLALALTILTCSVLFAWAGLALGRTARRNWGGFAGVVSGLILMGLAIIVWMGWA</sequence>
<name>A0A967BD47_9RHOB</name>
<dbReference type="EMBL" id="JAAORB010000005">
    <property type="protein sequence ID" value="NHQ73721.1"/>
    <property type="molecule type" value="Genomic_DNA"/>
</dbReference>
<proteinExistence type="predicted"/>
<evidence type="ECO:0000256" key="3">
    <source>
        <dbReference type="ARBA" id="ARBA00022989"/>
    </source>
</evidence>
<feature type="transmembrane region" description="Helical" evidence="5">
    <location>
        <begin position="70"/>
        <end position="88"/>
    </location>
</feature>
<dbReference type="PANTHER" id="PTHR35529:SF1">
    <property type="entry name" value="MANGANESE EFFLUX PUMP MNTP-RELATED"/>
    <property type="match status" value="1"/>
</dbReference>
<feature type="transmembrane region" description="Helical" evidence="5">
    <location>
        <begin position="38"/>
        <end position="58"/>
    </location>
</feature>
<feature type="transmembrane region" description="Helical" evidence="5">
    <location>
        <begin position="133"/>
        <end position="154"/>
    </location>
</feature>
<accession>A0A967BD47</accession>
<feature type="transmembrane region" description="Helical" evidence="5">
    <location>
        <begin position="6"/>
        <end position="26"/>
    </location>
</feature>
<dbReference type="Pfam" id="PF02659">
    <property type="entry name" value="Mntp"/>
    <property type="match status" value="1"/>
</dbReference>
<dbReference type="RefSeq" id="WP_167193838.1">
    <property type="nucleotide sequence ID" value="NZ_JAAORB010000005.1"/>
</dbReference>